<dbReference type="EMBL" id="JAHRHJ020000004">
    <property type="protein sequence ID" value="KAH9319962.1"/>
    <property type="molecule type" value="Genomic_DNA"/>
</dbReference>
<dbReference type="GO" id="GO:0004364">
    <property type="term" value="F:glutathione transferase activity"/>
    <property type="evidence" value="ECO:0007669"/>
    <property type="project" value="UniProtKB-EC"/>
</dbReference>
<comment type="catalytic activity">
    <reaction evidence="3">
        <text>RX + glutathione = an S-substituted glutathione + a halide anion + H(+)</text>
        <dbReference type="Rhea" id="RHEA:16437"/>
        <dbReference type="ChEBI" id="CHEBI:15378"/>
        <dbReference type="ChEBI" id="CHEBI:16042"/>
        <dbReference type="ChEBI" id="CHEBI:17792"/>
        <dbReference type="ChEBI" id="CHEBI:57925"/>
        <dbReference type="ChEBI" id="CHEBI:90779"/>
        <dbReference type="EC" id="2.5.1.18"/>
    </reaction>
</comment>
<feature type="domain" description="GST C-terminal" evidence="6">
    <location>
        <begin position="90"/>
        <end position="192"/>
    </location>
</feature>
<dbReference type="SFLD" id="SFLDG01152">
    <property type="entry name" value="Main.3:_Omega-_and_Tau-like"/>
    <property type="match status" value="1"/>
</dbReference>
<dbReference type="PROSITE" id="PS50405">
    <property type="entry name" value="GST_CTER"/>
    <property type="match status" value="1"/>
</dbReference>
<evidence type="ECO:0000256" key="3">
    <source>
        <dbReference type="ARBA" id="ARBA00047960"/>
    </source>
</evidence>
<name>A0AA38GAW8_TAXCH</name>
<dbReference type="InterPro" id="IPR004046">
    <property type="entry name" value="GST_C"/>
</dbReference>
<feature type="domain" description="GST N-terminal" evidence="5">
    <location>
        <begin position="5"/>
        <end position="84"/>
    </location>
</feature>
<dbReference type="SFLD" id="SFLDS00019">
    <property type="entry name" value="Glutathione_Transferase_(cytos"/>
    <property type="match status" value="1"/>
</dbReference>
<evidence type="ECO:0000256" key="4">
    <source>
        <dbReference type="RuleBase" id="RU003494"/>
    </source>
</evidence>
<dbReference type="Pfam" id="PF00043">
    <property type="entry name" value="GST_C"/>
    <property type="match status" value="1"/>
</dbReference>
<feature type="non-terminal residue" evidence="7">
    <location>
        <position position="1"/>
    </location>
</feature>
<dbReference type="InterPro" id="IPR040079">
    <property type="entry name" value="Glutathione_S-Trfase"/>
</dbReference>
<dbReference type="GO" id="GO:0005737">
    <property type="term" value="C:cytoplasm"/>
    <property type="evidence" value="ECO:0007669"/>
    <property type="project" value="TreeGrafter"/>
</dbReference>
<comment type="similarity">
    <text evidence="4">Belongs to the GST superfamily.</text>
</comment>
<comment type="caution">
    <text evidence="7">The sequence shown here is derived from an EMBL/GenBank/DDBJ whole genome shotgun (WGS) entry which is preliminary data.</text>
</comment>
<dbReference type="Proteomes" id="UP000824469">
    <property type="component" value="Unassembled WGS sequence"/>
</dbReference>
<dbReference type="AlphaFoldDB" id="A0AA38GAW8"/>
<dbReference type="PROSITE" id="PS50404">
    <property type="entry name" value="GST_NTER"/>
    <property type="match status" value="1"/>
</dbReference>
<proteinExistence type="inferred from homology"/>
<keyword evidence="8" id="KW-1185">Reference proteome</keyword>
<evidence type="ECO:0000256" key="2">
    <source>
        <dbReference type="ARBA" id="ARBA00022679"/>
    </source>
</evidence>
<evidence type="ECO:0000313" key="7">
    <source>
        <dbReference type="EMBL" id="KAH9319962.1"/>
    </source>
</evidence>
<dbReference type="Gene3D" id="3.40.30.10">
    <property type="entry name" value="Glutaredoxin"/>
    <property type="match status" value="1"/>
</dbReference>
<dbReference type="InterPro" id="IPR036282">
    <property type="entry name" value="Glutathione-S-Trfase_C_sf"/>
</dbReference>
<dbReference type="InterPro" id="IPR010987">
    <property type="entry name" value="Glutathione-S-Trfase_C-like"/>
</dbReference>
<dbReference type="EC" id="2.5.1.18" evidence="1"/>
<dbReference type="SUPFAM" id="SSF47616">
    <property type="entry name" value="GST C-terminal domain-like"/>
    <property type="match status" value="1"/>
</dbReference>
<dbReference type="PANTHER" id="PTHR11260:SF781">
    <property type="entry name" value="GLUTATHIONE S-TRANSFERASE U19"/>
    <property type="match status" value="1"/>
</dbReference>
<dbReference type="PANTHER" id="PTHR11260">
    <property type="entry name" value="GLUTATHIONE S-TRANSFERASE, GST, SUPERFAMILY, GST DOMAIN CONTAINING"/>
    <property type="match status" value="1"/>
</dbReference>
<gene>
    <name evidence="7" type="ORF">KI387_021731</name>
</gene>
<accession>A0AA38GAW8</accession>
<dbReference type="InterPro" id="IPR045074">
    <property type="entry name" value="GST_C_Tau"/>
</dbReference>
<dbReference type="CDD" id="cd03185">
    <property type="entry name" value="GST_C_Tau"/>
    <property type="match status" value="1"/>
</dbReference>
<dbReference type="OMA" id="WIHSCET"/>
<reference evidence="7 8" key="1">
    <citation type="journal article" date="2021" name="Nat. Plants">
        <title>The Taxus genome provides insights into paclitaxel biosynthesis.</title>
        <authorList>
            <person name="Xiong X."/>
            <person name="Gou J."/>
            <person name="Liao Q."/>
            <person name="Li Y."/>
            <person name="Zhou Q."/>
            <person name="Bi G."/>
            <person name="Li C."/>
            <person name="Du R."/>
            <person name="Wang X."/>
            <person name="Sun T."/>
            <person name="Guo L."/>
            <person name="Liang H."/>
            <person name="Lu P."/>
            <person name="Wu Y."/>
            <person name="Zhang Z."/>
            <person name="Ro D.K."/>
            <person name="Shang Y."/>
            <person name="Huang S."/>
            <person name="Yan J."/>
        </authorList>
    </citation>
    <scope>NUCLEOTIDE SEQUENCE [LARGE SCALE GENOMIC DNA]</scope>
    <source>
        <strain evidence="7">Ta-2019</strain>
    </source>
</reference>
<dbReference type="SFLD" id="SFLDG00358">
    <property type="entry name" value="Main_(cytGST)"/>
    <property type="match status" value="1"/>
</dbReference>
<dbReference type="Pfam" id="PF02798">
    <property type="entry name" value="GST_N"/>
    <property type="match status" value="1"/>
</dbReference>
<dbReference type="InterPro" id="IPR036249">
    <property type="entry name" value="Thioredoxin-like_sf"/>
</dbReference>
<dbReference type="FunFam" id="3.40.30.10:FF:000014">
    <property type="entry name" value="Tau class glutathione S-transferase"/>
    <property type="match status" value="1"/>
</dbReference>
<evidence type="ECO:0000256" key="1">
    <source>
        <dbReference type="ARBA" id="ARBA00012452"/>
    </source>
</evidence>
<sequence length="192" mass="21861">MAGEDEVKILSFWASHYSMRVLIGLEEKGIKYEYVEQNLFSKSPLLLEMNPVYKKVPVLVHNGKPVAESVITLEYIDEVWSNGTALLPADPYDRAIARFWADFVDKKIYDAGTRIIRTKGEEQEAGKRDLIENLAVLSEFLKGKEYFGGDKFGLVDIVLAPQICFFHTYETLGGFKIPFGEKFPGIAEWEKK</sequence>
<dbReference type="GO" id="GO:0006749">
    <property type="term" value="P:glutathione metabolic process"/>
    <property type="evidence" value="ECO:0007669"/>
    <property type="project" value="InterPro"/>
</dbReference>
<evidence type="ECO:0000259" key="5">
    <source>
        <dbReference type="PROSITE" id="PS50404"/>
    </source>
</evidence>
<organism evidence="7 8">
    <name type="scientific">Taxus chinensis</name>
    <name type="common">Chinese yew</name>
    <name type="synonym">Taxus wallichiana var. chinensis</name>
    <dbReference type="NCBI Taxonomy" id="29808"/>
    <lineage>
        <taxon>Eukaryota</taxon>
        <taxon>Viridiplantae</taxon>
        <taxon>Streptophyta</taxon>
        <taxon>Embryophyta</taxon>
        <taxon>Tracheophyta</taxon>
        <taxon>Spermatophyta</taxon>
        <taxon>Pinopsida</taxon>
        <taxon>Pinidae</taxon>
        <taxon>Conifers II</taxon>
        <taxon>Cupressales</taxon>
        <taxon>Taxaceae</taxon>
        <taxon>Taxus</taxon>
    </lineage>
</organism>
<protein>
    <recommendedName>
        <fullName evidence="1">glutathione transferase</fullName>
        <ecNumber evidence="1">2.5.1.18</ecNumber>
    </recommendedName>
</protein>
<dbReference type="Gene3D" id="1.20.1050.10">
    <property type="match status" value="1"/>
</dbReference>
<dbReference type="SUPFAM" id="SSF52833">
    <property type="entry name" value="Thioredoxin-like"/>
    <property type="match status" value="1"/>
</dbReference>
<evidence type="ECO:0000259" key="6">
    <source>
        <dbReference type="PROSITE" id="PS50405"/>
    </source>
</evidence>
<keyword evidence="2" id="KW-0808">Transferase</keyword>
<dbReference type="CDD" id="cd03058">
    <property type="entry name" value="GST_N_Tau"/>
    <property type="match status" value="1"/>
</dbReference>
<dbReference type="InterPro" id="IPR004045">
    <property type="entry name" value="Glutathione_S-Trfase_N"/>
</dbReference>
<dbReference type="InterPro" id="IPR045073">
    <property type="entry name" value="Omega/Tau-like"/>
</dbReference>
<evidence type="ECO:0000313" key="8">
    <source>
        <dbReference type="Proteomes" id="UP000824469"/>
    </source>
</evidence>